<dbReference type="RefSeq" id="WP_053071398.1">
    <property type="nucleotide sequence ID" value="NZ_CP107027.1"/>
</dbReference>
<keyword evidence="1" id="KW-0472">Membrane</keyword>
<evidence type="ECO:0000313" key="2">
    <source>
        <dbReference type="EMBL" id="UYG95554.1"/>
    </source>
</evidence>
<accession>A0AA46P5Q2</accession>
<protein>
    <submittedName>
        <fullName evidence="2">Uncharacterized protein</fullName>
    </submittedName>
</protein>
<reference evidence="2" key="1">
    <citation type="submission" date="2022-10" db="EMBL/GenBank/DDBJ databases">
        <title>Mechanism of multi-heavy metal repair in Cytobacillus Firmus M7.</title>
        <authorList>
            <person name="Li X."/>
            <person name="Yu C."/>
        </authorList>
    </citation>
    <scope>NUCLEOTIDE SEQUENCE</scope>
    <source>
        <strain evidence="2">M7</strain>
    </source>
</reference>
<organism evidence="2 3">
    <name type="scientific">Cytobacillus firmus</name>
    <name type="common">Bacillus firmus</name>
    <dbReference type="NCBI Taxonomy" id="1399"/>
    <lineage>
        <taxon>Bacteria</taxon>
        <taxon>Bacillati</taxon>
        <taxon>Bacillota</taxon>
        <taxon>Bacilli</taxon>
        <taxon>Bacillales</taxon>
        <taxon>Bacillaceae</taxon>
        <taxon>Cytobacillus</taxon>
    </lineage>
</organism>
<gene>
    <name evidence="2" type="ORF">OD459_00580</name>
</gene>
<name>A0AA46P5Q2_CYTFI</name>
<dbReference type="Proteomes" id="UP001163104">
    <property type="component" value="Chromosome"/>
</dbReference>
<dbReference type="AlphaFoldDB" id="A0AA46P5Q2"/>
<keyword evidence="1" id="KW-1133">Transmembrane helix</keyword>
<proteinExistence type="predicted"/>
<keyword evidence="1" id="KW-0812">Transmembrane</keyword>
<feature type="transmembrane region" description="Helical" evidence="1">
    <location>
        <begin position="7"/>
        <end position="23"/>
    </location>
</feature>
<dbReference type="EMBL" id="CP107027">
    <property type="protein sequence ID" value="UYG95554.1"/>
    <property type="molecule type" value="Genomic_DNA"/>
</dbReference>
<evidence type="ECO:0000313" key="3">
    <source>
        <dbReference type="Proteomes" id="UP001163104"/>
    </source>
</evidence>
<sequence length="151" mass="16951">MMKKVRSFISFIVIFLGFFYFYTSQNPHNQTGAAGHMAHGYVEIPKKNEIPSVDVTLSPDGPDTWLLKLDLVHFSFAPEKVGEKQPSYNEGHAHLYINGKKISRLYGEYYHLGKLKEGRNEITITLNSNNHGALMAGGKPVQATEVVEVNK</sequence>
<evidence type="ECO:0000256" key="1">
    <source>
        <dbReference type="SAM" id="Phobius"/>
    </source>
</evidence>